<evidence type="ECO:0000313" key="3">
    <source>
        <dbReference type="EMBL" id="MQY14538.1"/>
    </source>
</evidence>
<dbReference type="EMBL" id="WEGJ01000022">
    <property type="protein sequence ID" value="MQY14538.1"/>
    <property type="molecule type" value="Genomic_DNA"/>
</dbReference>
<dbReference type="InterPro" id="IPR006015">
    <property type="entry name" value="Universal_stress_UspA"/>
</dbReference>
<dbReference type="InterPro" id="IPR006016">
    <property type="entry name" value="UspA"/>
</dbReference>
<accession>A0A7K0CM22</accession>
<sequence>MTEQQTPRTQGRVVVGYDGSAPAERALTRAIHEAERREAGLEIILGAPWTPFPPPALGAPITEQGDLYRLSRESLDTAADRARKAAPDLEVVATLSSDPAAEALIEASRTAGLTVVGTRGHGGFTGLLLGSVSLRVAAHTHGPLLVVRGDAETDSEARDTVVAGVQGDADAPAVRYAFEEAQRRDARLRVLHAWTYPAPLGGLPAVDAERTHERVEDARKLADAVPRYAAAPLRDTYPLVRVDTDHELGAAASVLVNASKAADLVVLAAHRGRHRFGMQLGPVTHALLHHSHAPVLLLPVE</sequence>
<evidence type="ECO:0000313" key="4">
    <source>
        <dbReference type="Proteomes" id="UP000466345"/>
    </source>
</evidence>
<dbReference type="Proteomes" id="UP000466345">
    <property type="component" value="Unassembled WGS sequence"/>
</dbReference>
<evidence type="ECO:0000256" key="1">
    <source>
        <dbReference type="ARBA" id="ARBA00008791"/>
    </source>
</evidence>
<reference evidence="3 4" key="1">
    <citation type="submission" date="2019-10" db="EMBL/GenBank/DDBJ databases">
        <title>Streptomyces smaragdinus sp. nov. and Streptomyces fabii sp. nov., isolated from the gut of fungus growing-termite Macrotermes natalensis.</title>
        <authorList>
            <person name="Schwitalla J."/>
            <person name="Benndorf R."/>
            <person name="Martin K."/>
            <person name="De Beer W."/>
            <person name="Kaster A.-K."/>
            <person name="Vollmers J."/>
            <person name="Poulsen M."/>
            <person name="Beemelmanns C."/>
        </authorList>
    </citation>
    <scope>NUCLEOTIDE SEQUENCE [LARGE SCALE GENOMIC DNA]</scope>
    <source>
        <strain evidence="3 4">RB5</strain>
    </source>
</reference>
<dbReference type="PANTHER" id="PTHR46268:SF6">
    <property type="entry name" value="UNIVERSAL STRESS PROTEIN UP12"/>
    <property type="match status" value="1"/>
</dbReference>
<comment type="caution">
    <text evidence="3">The sequence shown here is derived from an EMBL/GenBank/DDBJ whole genome shotgun (WGS) entry which is preliminary data.</text>
</comment>
<dbReference type="RefSeq" id="WP_153455321.1">
    <property type="nucleotide sequence ID" value="NZ_WEGJ01000022.1"/>
</dbReference>
<gene>
    <name evidence="3" type="ORF">SRB5_47060</name>
</gene>
<comment type="similarity">
    <text evidence="1">Belongs to the universal stress protein A family.</text>
</comment>
<dbReference type="AlphaFoldDB" id="A0A7K0CM22"/>
<protein>
    <submittedName>
        <fullName evidence="3">Universal stress protein</fullName>
    </submittedName>
</protein>
<keyword evidence="4" id="KW-1185">Reference proteome</keyword>
<organism evidence="3 4">
    <name type="scientific">Streptomyces smaragdinus</name>
    <dbReference type="NCBI Taxonomy" id="2585196"/>
    <lineage>
        <taxon>Bacteria</taxon>
        <taxon>Bacillati</taxon>
        <taxon>Actinomycetota</taxon>
        <taxon>Actinomycetes</taxon>
        <taxon>Kitasatosporales</taxon>
        <taxon>Streptomycetaceae</taxon>
        <taxon>Streptomyces</taxon>
    </lineage>
</organism>
<feature type="domain" description="UspA" evidence="2">
    <location>
        <begin position="159"/>
        <end position="298"/>
    </location>
</feature>
<dbReference type="InterPro" id="IPR014729">
    <property type="entry name" value="Rossmann-like_a/b/a_fold"/>
</dbReference>
<feature type="domain" description="UspA" evidence="2">
    <location>
        <begin position="12"/>
        <end position="148"/>
    </location>
</feature>
<dbReference type="SUPFAM" id="SSF52402">
    <property type="entry name" value="Adenine nucleotide alpha hydrolases-like"/>
    <property type="match status" value="2"/>
</dbReference>
<dbReference type="Pfam" id="PF00582">
    <property type="entry name" value="Usp"/>
    <property type="match status" value="2"/>
</dbReference>
<dbReference type="OrthoDB" id="3865341at2"/>
<dbReference type="Gene3D" id="3.40.50.620">
    <property type="entry name" value="HUPs"/>
    <property type="match status" value="2"/>
</dbReference>
<evidence type="ECO:0000259" key="2">
    <source>
        <dbReference type="Pfam" id="PF00582"/>
    </source>
</evidence>
<dbReference type="PANTHER" id="PTHR46268">
    <property type="entry name" value="STRESS RESPONSE PROTEIN NHAX"/>
    <property type="match status" value="1"/>
</dbReference>
<dbReference type="PRINTS" id="PR01438">
    <property type="entry name" value="UNVRSLSTRESS"/>
</dbReference>
<proteinExistence type="inferred from homology"/>
<name>A0A7K0CM22_9ACTN</name>